<dbReference type="EMBL" id="BLXT01006199">
    <property type="protein sequence ID" value="GFO29964.1"/>
    <property type="molecule type" value="Genomic_DNA"/>
</dbReference>
<organism evidence="2 3">
    <name type="scientific">Plakobranchus ocellatus</name>
    <dbReference type="NCBI Taxonomy" id="259542"/>
    <lineage>
        <taxon>Eukaryota</taxon>
        <taxon>Metazoa</taxon>
        <taxon>Spiralia</taxon>
        <taxon>Lophotrochozoa</taxon>
        <taxon>Mollusca</taxon>
        <taxon>Gastropoda</taxon>
        <taxon>Heterobranchia</taxon>
        <taxon>Euthyneura</taxon>
        <taxon>Panpulmonata</taxon>
        <taxon>Sacoglossa</taxon>
        <taxon>Placobranchoidea</taxon>
        <taxon>Plakobranchidae</taxon>
        <taxon>Plakobranchus</taxon>
    </lineage>
</organism>
<feature type="region of interest" description="Disordered" evidence="1">
    <location>
        <begin position="28"/>
        <end position="99"/>
    </location>
</feature>
<evidence type="ECO:0000256" key="1">
    <source>
        <dbReference type="SAM" id="MobiDB-lite"/>
    </source>
</evidence>
<evidence type="ECO:0000313" key="2">
    <source>
        <dbReference type="EMBL" id="GFO29964.1"/>
    </source>
</evidence>
<proteinExistence type="predicted"/>
<feature type="compositionally biased region" description="Basic and acidic residues" evidence="1">
    <location>
        <begin position="80"/>
        <end position="99"/>
    </location>
</feature>
<name>A0AAV4CFM2_9GAST</name>
<protein>
    <submittedName>
        <fullName evidence="2">Uncharacterized protein</fullName>
    </submittedName>
</protein>
<comment type="caution">
    <text evidence="2">The sequence shown here is derived from an EMBL/GenBank/DDBJ whole genome shotgun (WGS) entry which is preliminary data.</text>
</comment>
<evidence type="ECO:0000313" key="3">
    <source>
        <dbReference type="Proteomes" id="UP000735302"/>
    </source>
</evidence>
<dbReference type="AlphaFoldDB" id="A0AAV4CFM2"/>
<keyword evidence="3" id="KW-1185">Reference proteome</keyword>
<sequence>MISPCCGLAISEKRPVCRLVLQVPRLDGRSQSQQQGDLRFSSPPSGQGAGGGARTRDRRVPADPRADSLATVPPTPVFKRGSENIEKEEEKDKQRWGRG</sequence>
<gene>
    <name evidence="2" type="ORF">PoB_005646900</name>
</gene>
<dbReference type="Proteomes" id="UP000735302">
    <property type="component" value="Unassembled WGS sequence"/>
</dbReference>
<reference evidence="2 3" key="1">
    <citation type="journal article" date="2021" name="Elife">
        <title>Chloroplast acquisition without the gene transfer in kleptoplastic sea slugs, Plakobranchus ocellatus.</title>
        <authorList>
            <person name="Maeda T."/>
            <person name="Takahashi S."/>
            <person name="Yoshida T."/>
            <person name="Shimamura S."/>
            <person name="Takaki Y."/>
            <person name="Nagai Y."/>
            <person name="Toyoda A."/>
            <person name="Suzuki Y."/>
            <person name="Arimoto A."/>
            <person name="Ishii H."/>
            <person name="Satoh N."/>
            <person name="Nishiyama T."/>
            <person name="Hasebe M."/>
            <person name="Maruyama T."/>
            <person name="Minagawa J."/>
            <person name="Obokata J."/>
            <person name="Shigenobu S."/>
        </authorList>
    </citation>
    <scope>NUCLEOTIDE SEQUENCE [LARGE SCALE GENOMIC DNA]</scope>
</reference>
<accession>A0AAV4CFM2</accession>
<feature type="compositionally biased region" description="Basic and acidic residues" evidence="1">
    <location>
        <begin position="54"/>
        <end position="66"/>
    </location>
</feature>